<dbReference type="RefSeq" id="WP_281105369.1">
    <property type="nucleotide sequence ID" value="NZ_JAOPMH010000001.1"/>
</dbReference>
<keyword evidence="2" id="KW-1133">Transmembrane helix</keyword>
<feature type="region of interest" description="Disordered" evidence="1">
    <location>
        <begin position="1"/>
        <end position="105"/>
    </location>
</feature>
<feature type="transmembrane region" description="Helical" evidence="2">
    <location>
        <begin position="148"/>
        <end position="166"/>
    </location>
</feature>
<proteinExistence type="predicted"/>
<evidence type="ECO:0000313" key="4">
    <source>
        <dbReference type="Proteomes" id="UP001161916"/>
    </source>
</evidence>
<keyword evidence="2" id="KW-0812">Transmembrane</keyword>
<accession>A0AA43T295</accession>
<evidence type="ECO:0000256" key="1">
    <source>
        <dbReference type="SAM" id="MobiDB-lite"/>
    </source>
</evidence>
<organism evidence="3 4">
    <name type="scientific">Bifidobacterium catenulatum subsp. kashiwanohense</name>
    <dbReference type="NCBI Taxonomy" id="630129"/>
    <lineage>
        <taxon>Bacteria</taxon>
        <taxon>Bacillati</taxon>
        <taxon>Actinomycetota</taxon>
        <taxon>Actinomycetes</taxon>
        <taxon>Bifidobacteriales</taxon>
        <taxon>Bifidobacteriaceae</taxon>
        <taxon>Bifidobacterium</taxon>
    </lineage>
</organism>
<dbReference type="Proteomes" id="UP001161916">
    <property type="component" value="Unassembled WGS sequence"/>
</dbReference>
<dbReference type="AlphaFoldDB" id="A0AA43T295"/>
<reference evidence="3" key="1">
    <citation type="submission" date="2022-09" db="EMBL/GenBank/DDBJ databases">
        <authorList>
            <person name="Orihara K."/>
        </authorList>
    </citation>
    <scope>NUCLEOTIDE SEQUENCE</scope>
    <source>
        <strain evidence="3">YIT 13062</strain>
    </source>
</reference>
<comment type="caution">
    <text evidence="3">The sequence shown here is derived from an EMBL/GenBank/DDBJ whole genome shotgun (WGS) entry which is preliminary data.</text>
</comment>
<keyword evidence="2" id="KW-0472">Membrane</keyword>
<sequence length="239" mass="26281">MKERNISLENDLMILGQKPMDEPDSSTTIELQEIVKKTGRKMLNPPAPPLKFEPKTADKSIENTDETASKTSKKPAPTVNKTAPKAYKPATRKTNKTAPPTPTPTNPYAPVEYDCNGKWRQLLTGIAVIGILVAAIALLVGAKTCWRFIAIGALTAFAMLPLYGWFDELERDMAVKAVEKDYGIRILQTNGGNGLAEVHYMFQQNPTVEAGMVSYGHGLAWLRSVGGKKIVGRRQQVEK</sequence>
<evidence type="ECO:0000313" key="3">
    <source>
        <dbReference type="EMBL" id="MDH7889175.1"/>
    </source>
</evidence>
<evidence type="ECO:0000256" key="2">
    <source>
        <dbReference type="SAM" id="Phobius"/>
    </source>
</evidence>
<dbReference type="EMBL" id="JAOPMH010000001">
    <property type="protein sequence ID" value="MDH7889175.1"/>
    <property type="molecule type" value="Genomic_DNA"/>
</dbReference>
<protein>
    <submittedName>
        <fullName evidence="3">Uncharacterized protein</fullName>
    </submittedName>
</protein>
<reference evidence="3" key="2">
    <citation type="journal article" date="2023" name="Gut Microbes">
        <title>Characterization of Bifidobacterium kashiwanohense that utilizes both milk- and plant-derived oligosaccharides.</title>
        <authorList>
            <person name="Orihara K."/>
            <person name="Yahagi K."/>
            <person name="Saito Y."/>
            <person name="Watanabe Y."/>
            <person name="Sasai T."/>
            <person name="Hara T."/>
            <person name="Tsukuda N."/>
            <person name="Oki K."/>
            <person name="Fujimoto J."/>
            <person name="Matsuki T."/>
        </authorList>
    </citation>
    <scope>NUCLEOTIDE SEQUENCE</scope>
    <source>
        <strain evidence="3">YIT 13062</strain>
    </source>
</reference>
<name>A0AA43T295_9BIFI</name>
<feature type="compositionally biased region" description="Basic and acidic residues" evidence="1">
    <location>
        <begin position="52"/>
        <end position="62"/>
    </location>
</feature>
<gene>
    <name evidence="3" type="ORF">OB951_00865</name>
</gene>
<feature type="transmembrane region" description="Helical" evidence="2">
    <location>
        <begin position="122"/>
        <end position="142"/>
    </location>
</feature>